<evidence type="ECO:0000313" key="3">
    <source>
        <dbReference type="EMBL" id="KAK5625865.1"/>
    </source>
</evidence>
<comment type="caution">
    <text evidence="3">The sequence shown here is derived from an EMBL/GenBank/DDBJ whole genome shotgun (WGS) entry which is preliminary data.</text>
</comment>
<reference evidence="3 4" key="1">
    <citation type="submission" date="2023-10" db="EMBL/GenBank/DDBJ databases">
        <title>Draft genome sequence of Xylaria bambusicola isolate GMP-LS, the root and basal stem rot pathogen of sugarcane in Indonesia.</title>
        <authorList>
            <person name="Selvaraj P."/>
            <person name="Muralishankar V."/>
            <person name="Muruganantham S."/>
            <person name="Sp S."/>
            <person name="Haryani S."/>
            <person name="Lau K.J.X."/>
            <person name="Naqvi N.I."/>
        </authorList>
    </citation>
    <scope>NUCLEOTIDE SEQUENCE [LARGE SCALE GENOMIC DNA]</scope>
    <source>
        <strain evidence="3">GMP-LS</strain>
    </source>
</reference>
<dbReference type="InterPro" id="IPR056125">
    <property type="entry name" value="DUF7708"/>
</dbReference>
<feature type="domain" description="DUF7708" evidence="2">
    <location>
        <begin position="147"/>
        <end position="290"/>
    </location>
</feature>
<keyword evidence="4" id="KW-1185">Reference proteome</keyword>
<dbReference type="PANTHER" id="PTHR40619:SF3">
    <property type="entry name" value="FUNGAL STAND N-TERMINAL GOODBYE DOMAIN-CONTAINING PROTEIN"/>
    <property type="match status" value="1"/>
</dbReference>
<proteinExistence type="predicted"/>
<evidence type="ECO:0000256" key="1">
    <source>
        <dbReference type="SAM" id="MobiDB-lite"/>
    </source>
</evidence>
<dbReference type="EMBL" id="JAWHQM010000002">
    <property type="protein sequence ID" value="KAK5625865.1"/>
    <property type="molecule type" value="Genomic_DNA"/>
</dbReference>
<evidence type="ECO:0000313" key="4">
    <source>
        <dbReference type="Proteomes" id="UP001305414"/>
    </source>
</evidence>
<dbReference type="Proteomes" id="UP001305414">
    <property type="component" value="Unassembled WGS sequence"/>
</dbReference>
<evidence type="ECO:0000259" key="2">
    <source>
        <dbReference type="Pfam" id="PF24809"/>
    </source>
</evidence>
<dbReference type="Pfam" id="PF24809">
    <property type="entry name" value="DUF7708"/>
    <property type="match status" value="1"/>
</dbReference>
<name>A0AAN7YV08_9PEZI</name>
<dbReference type="AlphaFoldDB" id="A0AAN7YV08"/>
<protein>
    <recommendedName>
        <fullName evidence="2">DUF7708 domain-containing protein</fullName>
    </recommendedName>
</protein>
<feature type="region of interest" description="Disordered" evidence="1">
    <location>
        <begin position="38"/>
        <end position="63"/>
    </location>
</feature>
<dbReference type="PANTHER" id="PTHR40619">
    <property type="entry name" value="FUNGAL STAND N-TERMINAL GOODBYE DOMAIN-CONTAINING PROTEIN"/>
    <property type="match status" value="1"/>
</dbReference>
<sequence>MKIRCMHPDTHMASIADDVRESRRLVRVYSGDVEGRLPPSGKSHVLGQALSQEKPNSEDFRNPWRKFFDPPELSDIERDPVTNVITIESNKLLQKWHSFLGNCSNDDRLDLSRSEPTMEGVIDLVREITLTSRVKNQNSRRGKAMKYFHKFCETLDAHKSILKIIPEGSEYVSVFAGTLNVIIQASVNHERISEDLSAALCMISEHVADCKIELEIYHTKAMMELIADLYAHIFIFLSDVMGWITEKRRRRLLDSFNEKFFQKFEKQLSMIKQKSERIKNLAAQCSRAEQRHVRAAVEDLAQDVRLGLTGQRRQEAEMAYYVEVIERELYEGRKERQQLREDGQNFRLLADQIVKMLENKAMVWIGDSRAVGDGRRMLMTERHPPGFPSQLLVSPGGCSTALTDWTLEDILLSSKHLEDFFNRDRLRLEEDRAGPIGVSPSVVRRLSEWMKNPTSYLLWLEGPRIFGDDINNPFDVLANRVIQLAEHNYVPTISYRCELRRGEQLRPGNDSREAQASISLICALIRQMVELLLPKFQAVVDLSEARFRVSDGCILSWSETVGLFRDLLPLMPDTLFCIIDGLHWLDDESTTRCLEELVRTMRGSKMRVLFTTTGRSTCLRQQLLKDEQYCVETADSKATYWALDSDSLPVP</sequence>
<gene>
    <name evidence="3" type="ORF">RRF57_001581</name>
</gene>
<organism evidence="3 4">
    <name type="scientific">Xylaria bambusicola</name>
    <dbReference type="NCBI Taxonomy" id="326684"/>
    <lineage>
        <taxon>Eukaryota</taxon>
        <taxon>Fungi</taxon>
        <taxon>Dikarya</taxon>
        <taxon>Ascomycota</taxon>
        <taxon>Pezizomycotina</taxon>
        <taxon>Sordariomycetes</taxon>
        <taxon>Xylariomycetidae</taxon>
        <taxon>Xylariales</taxon>
        <taxon>Xylariaceae</taxon>
        <taxon>Xylaria</taxon>
    </lineage>
</organism>
<accession>A0AAN7YV08</accession>